<dbReference type="SUPFAM" id="SSF56672">
    <property type="entry name" value="DNA/RNA polymerases"/>
    <property type="match status" value="1"/>
</dbReference>
<dbReference type="EMBL" id="JANJYJ010000002">
    <property type="protein sequence ID" value="KAK3225143.1"/>
    <property type="molecule type" value="Genomic_DNA"/>
</dbReference>
<dbReference type="AlphaFoldDB" id="A0AAE0EE78"/>
<dbReference type="GO" id="GO:0003824">
    <property type="term" value="F:catalytic activity"/>
    <property type="evidence" value="ECO:0007669"/>
    <property type="project" value="InterPro"/>
</dbReference>
<evidence type="ECO:0000256" key="1">
    <source>
        <dbReference type="PROSITE-ProRule" id="PRU00047"/>
    </source>
</evidence>
<evidence type="ECO:0000256" key="2">
    <source>
        <dbReference type="SAM" id="MobiDB-lite"/>
    </source>
</evidence>
<keyword evidence="6" id="KW-1185">Reference proteome</keyword>
<dbReference type="InterPro" id="IPR005135">
    <property type="entry name" value="Endo/exonuclease/phosphatase"/>
</dbReference>
<dbReference type="PROSITE" id="PS50158">
    <property type="entry name" value="ZF_CCHC"/>
    <property type="match status" value="1"/>
</dbReference>
<dbReference type="Proteomes" id="UP001281410">
    <property type="component" value="Unassembled WGS sequence"/>
</dbReference>
<dbReference type="InterPro" id="IPR052343">
    <property type="entry name" value="Retrotransposon-Effector_Assoc"/>
</dbReference>
<dbReference type="InterPro" id="IPR000477">
    <property type="entry name" value="RT_dom"/>
</dbReference>
<feature type="compositionally biased region" description="Basic and acidic residues" evidence="2">
    <location>
        <begin position="170"/>
        <end position="185"/>
    </location>
</feature>
<feature type="region of interest" description="Disordered" evidence="2">
    <location>
        <begin position="157"/>
        <end position="198"/>
    </location>
</feature>
<evidence type="ECO:0000259" key="4">
    <source>
        <dbReference type="PROSITE" id="PS50158"/>
    </source>
</evidence>
<evidence type="ECO:0000313" key="6">
    <source>
        <dbReference type="Proteomes" id="UP001281410"/>
    </source>
</evidence>
<dbReference type="InterPro" id="IPR043502">
    <property type="entry name" value="DNA/RNA_pol_sf"/>
</dbReference>
<name>A0AAE0EE78_9ROSI</name>
<dbReference type="InterPro" id="IPR036691">
    <property type="entry name" value="Endo/exonu/phosph_ase_sf"/>
</dbReference>
<dbReference type="PANTHER" id="PTHR46890">
    <property type="entry name" value="NON-LTR RETROLELEMENT REVERSE TRANSCRIPTASE-LIKE PROTEIN-RELATED"/>
    <property type="match status" value="1"/>
</dbReference>
<feature type="transmembrane region" description="Helical" evidence="3">
    <location>
        <begin position="666"/>
        <end position="684"/>
    </location>
</feature>
<keyword evidence="1" id="KW-0862">Zinc</keyword>
<dbReference type="GO" id="GO:0008270">
    <property type="term" value="F:zinc ion binding"/>
    <property type="evidence" value="ECO:0007669"/>
    <property type="project" value="UniProtKB-KW"/>
</dbReference>
<dbReference type="Pfam" id="PF14392">
    <property type="entry name" value="zf-CCHC_4"/>
    <property type="match status" value="1"/>
</dbReference>
<dbReference type="SUPFAM" id="SSF56219">
    <property type="entry name" value="DNase I-like"/>
    <property type="match status" value="1"/>
</dbReference>
<keyword evidence="3" id="KW-1133">Transmembrane helix</keyword>
<feature type="domain" description="CCHC-type" evidence="4">
    <location>
        <begin position="73"/>
        <end position="86"/>
    </location>
</feature>
<dbReference type="Pfam" id="PF00078">
    <property type="entry name" value="RVT_1"/>
    <property type="match status" value="1"/>
</dbReference>
<dbReference type="InterPro" id="IPR025836">
    <property type="entry name" value="Zn_knuckle_CX2CX4HX4C"/>
</dbReference>
<keyword evidence="3" id="KW-0472">Membrane</keyword>
<evidence type="ECO:0000256" key="3">
    <source>
        <dbReference type="SAM" id="Phobius"/>
    </source>
</evidence>
<organism evidence="5 6">
    <name type="scientific">Dipteronia sinensis</name>
    <dbReference type="NCBI Taxonomy" id="43782"/>
    <lineage>
        <taxon>Eukaryota</taxon>
        <taxon>Viridiplantae</taxon>
        <taxon>Streptophyta</taxon>
        <taxon>Embryophyta</taxon>
        <taxon>Tracheophyta</taxon>
        <taxon>Spermatophyta</taxon>
        <taxon>Magnoliopsida</taxon>
        <taxon>eudicotyledons</taxon>
        <taxon>Gunneridae</taxon>
        <taxon>Pentapetalae</taxon>
        <taxon>rosids</taxon>
        <taxon>malvids</taxon>
        <taxon>Sapindales</taxon>
        <taxon>Sapindaceae</taxon>
        <taxon>Hippocastanoideae</taxon>
        <taxon>Acereae</taxon>
        <taxon>Dipteronia</taxon>
    </lineage>
</organism>
<dbReference type="InterPro" id="IPR001878">
    <property type="entry name" value="Znf_CCHC"/>
</dbReference>
<protein>
    <recommendedName>
        <fullName evidence="4">CCHC-type domain-containing protein</fullName>
    </recommendedName>
</protein>
<evidence type="ECO:0000313" key="5">
    <source>
        <dbReference type="EMBL" id="KAK3225143.1"/>
    </source>
</evidence>
<keyword evidence="1" id="KW-0479">Metal-binding</keyword>
<gene>
    <name evidence="5" type="ORF">Dsin_005005</name>
</gene>
<reference evidence="5" key="1">
    <citation type="journal article" date="2023" name="Plant J.">
        <title>Genome sequences and population genomics provide insights into the demographic history, inbreeding, and mutation load of two 'living fossil' tree species of Dipteronia.</title>
        <authorList>
            <person name="Feng Y."/>
            <person name="Comes H.P."/>
            <person name="Chen J."/>
            <person name="Zhu S."/>
            <person name="Lu R."/>
            <person name="Zhang X."/>
            <person name="Li P."/>
            <person name="Qiu J."/>
            <person name="Olsen K.M."/>
            <person name="Qiu Y."/>
        </authorList>
    </citation>
    <scope>NUCLEOTIDE SEQUENCE</scope>
    <source>
        <strain evidence="5">NBL</strain>
    </source>
</reference>
<dbReference type="CDD" id="cd01650">
    <property type="entry name" value="RT_nLTR_like"/>
    <property type="match status" value="1"/>
</dbReference>
<dbReference type="Pfam" id="PF03372">
    <property type="entry name" value="Exo_endo_phos"/>
    <property type="match status" value="1"/>
</dbReference>
<keyword evidence="3" id="KW-0812">Transmembrane</keyword>
<dbReference type="GO" id="GO:0003676">
    <property type="term" value="F:nucleic acid binding"/>
    <property type="evidence" value="ECO:0007669"/>
    <property type="project" value="InterPro"/>
</dbReference>
<keyword evidence="1" id="KW-0863">Zinc-finger</keyword>
<comment type="caution">
    <text evidence="5">The sequence shown here is derived from an EMBL/GenBank/DDBJ whole genome shotgun (WGS) entry which is preliminary data.</text>
</comment>
<dbReference type="Gene3D" id="3.60.10.10">
    <property type="entry name" value="Endonuclease/exonuclease/phosphatase"/>
    <property type="match status" value="1"/>
</dbReference>
<proteinExistence type="predicted"/>
<accession>A0AAE0EE78</accession>
<sequence length="762" mass="86116">MCMNRGIAKILAEQIGTVIEIPAESRECWGKFLRVRVRIDITKPLKRCLKVRLEGFEKATMAPIHYERLLDFCFTCRKLGHVMRDCADVEARNEALQGNATRYGVWMKVAATERPKSYTQRRELQASTVKQTTFGECDNLNSESWANRKRQVLAVDGAKTPKPNGMGEGGETRDHPVKEMEEGRRPTHKGVKTTSNSEEPVKDVCKYVEASLITTIRSPQKGSQRKTEDSESVLMERLEESEGSFSEALSRGGRENTVGDPRIKGLLAPGECPLGTGPLSIIKILSWNVRGLGNPRAFLALKRVLKRFSPSLVFLSETKLHKVRPKGLGAYWVLKGYFKWIVKGKSRGLLMLWKDWDVTVQSFSKGYIDVRVKMDNSVLWRFSGFYGSPTQANCAASWELLRRLKSVDNLPWVCGGDFNEILSTKEKLGGSDRQKLRGCARKLKAWSKDKFGSLGKLITSKRAELEGLVSRAREVGISKDITRVEVRKKSNWIEVLEDDDSRKFFDEADISGAARRYFEAFFTSSTPSGEDMDSCSEMIKSRIDNDMWLVLEERFVDEEVRLAVFSLGPTKAPSPDGFHALFFQKFWKIVGADVSRVCLKVLNGEISINPFNKTNMVLIPKTKNPINMKDFRPISLCSVVYKIVSKAMATHLKGILPEIISPNQSAFVPVILIFVNVLIAFELLHSIGKRRKGKKGFMTLKIDMSKAYDRVEWRFLKCIMMRMGFPLRWINLVIDCISTSSLGVVINGKISSEVFPSRGIRQ</sequence>
<dbReference type="PANTHER" id="PTHR46890:SF48">
    <property type="entry name" value="RNA-DIRECTED DNA POLYMERASE"/>
    <property type="match status" value="1"/>
</dbReference>